<feature type="transmembrane region" description="Helical" evidence="9">
    <location>
        <begin position="229"/>
        <end position="246"/>
    </location>
</feature>
<comment type="function">
    <text evidence="8">The phosphoenolpyruvate-dependent sugar phosphotransferase system (PTS), a major carbohydrate active -transport system, catalyzes the phosphorylation of incoming sugar substrates concomitant with their translocation across the cell membrane.</text>
</comment>
<evidence type="ECO:0000313" key="12">
    <source>
        <dbReference type="Proteomes" id="UP000196560"/>
    </source>
</evidence>
<dbReference type="STRING" id="1118060.GCA_000311845_00478"/>
<dbReference type="PROSITE" id="PS51105">
    <property type="entry name" value="PTS_EIIC_TYPE_3"/>
    <property type="match status" value="1"/>
</dbReference>
<evidence type="ECO:0000256" key="2">
    <source>
        <dbReference type="ARBA" id="ARBA00022448"/>
    </source>
</evidence>
<dbReference type="PANTHER" id="PTHR33989">
    <property type="match status" value="1"/>
</dbReference>
<comment type="subcellular location">
    <subcellularLocation>
        <location evidence="1">Cell membrane</location>
        <topology evidence="1">Multi-pass membrane protein</topology>
    </subcellularLocation>
</comment>
<evidence type="ECO:0000256" key="3">
    <source>
        <dbReference type="ARBA" id="ARBA00022475"/>
    </source>
</evidence>
<keyword evidence="7 8" id="KW-0472">Membrane</keyword>
<keyword evidence="2 8" id="KW-0813">Transport</keyword>
<dbReference type="eggNOG" id="COG1455">
    <property type="taxonomic scope" value="Bacteria"/>
</dbReference>
<gene>
    <name evidence="11" type="ORF">B5G21_08280</name>
</gene>
<feature type="transmembrane region" description="Helical" evidence="9">
    <location>
        <begin position="285"/>
        <end position="306"/>
    </location>
</feature>
<dbReference type="GO" id="GO:1902815">
    <property type="term" value="P:N,N'-diacetylchitobiose import"/>
    <property type="evidence" value="ECO:0007669"/>
    <property type="project" value="TreeGrafter"/>
</dbReference>
<sequence>MDSLTTYLEKHVLPIANKLSTQRHLHAIRDAFISLVPVTLFGGICTILSSAPAVEPGSNFLLEAWANFAAANSTLLTWANTMTMGALSVYIALGVTYFLCKHYKIDAFIPLVLTMGGFLLICFGPVELGWDAKTADILYLDGKGLLVAIFLSILTVEGYRAMREHNVGRIALPPSVPASLSEAFASLIPGIIILAVDTAIFAIFNSMGTTLPAFIYTNLAPVFNATDSLGFAAIATLLVQFFWFFGVHDAALSGVLGPIRDGGLSVNAAAQAAGEALPNIFTTPFWVYFVVIGGCGSVLALAILLIRSKSKQLRTIGRVGIVPAFFNISEPIIFGVPLMMNPMFFIPFLLTSTVNAIIAYVCMMTGLVAKTFALLSWNMPCIFGAYLSTFDWKAVVLVVALIAIDALLYYPFYKAYEKQLVAQEEADETSAETA</sequence>
<dbReference type="GO" id="GO:0009401">
    <property type="term" value="P:phosphoenolpyruvate-dependent sugar phosphotransferase system"/>
    <property type="evidence" value="ECO:0007669"/>
    <property type="project" value="InterPro"/>
</dbReference>
<protein>
    <recommendedName>
        <fullName evidence="8">Permease IIC component</fullName>
    </recommendedName>
</protein>
<dbReference type="Pfam" id="PF02378">
    <property type="entry name" value="PTS_EIIC"/>
    <property type="match status" value="1"/>
</dbReference>
<comment type="caution">
    <text evidence="11">The sequence shown here is derived from an EMBL/GenBank/DDBJ whole genome shotgun (WGS) entry which is preliminary data.</text>
</comment>
<feature type="transmembrane region" description="Helical" evidence="9">
    <location>
        <begin position="32"/>
        <end position="54"/>
    </location>
</feature>
<dbReference type="AlphaFoldDB" id="A0A1Y3U083"/>
<dbReference type="EMBL" id="NFHO01000009">
    <property type="protein sequence ID" value="OUN42163.1"/>
    <property type="molecule type" value="Genomic_DNA"/>
</dbReference>
<feature type="transmembrane region" description="Helical" evidence="9">
    <location>
        <begin position="138"/>
        <end position="159"/>
    </location>
</feature>
<dbReference type="InterPro" id="IPR004501">
    <property type="entry name" value="PTS_EIIC_3"/>
</dbReference>
<feature type="transmembrane region" description="Helical" evidence="9">
    <location>
        <begin position="74"/>
        <end position="100"/>
    </location>
</feature>
<dbReference type="GO" id="GO:0008982">
    <property type="term" value="F:protein-N(PI)-phosphohistidine-sugar phosphotransferase activity"/>
    <property type="evidence" value="ECO:0007669"/>
    <property type="project" value="UniProtKB-UniRule"/>
</dbReference>
<dbReference type="PIRSF" id="PIRSF006351">
    <property type="entry name" value="PTS_EIIC-Cellobiose"/>
    <property type="match status" value="1"/>
</dbReference>
<evidence type="ECO:0000256" key="5">
    <source>
        <dbReference type="ARBA" id="ARBA00022692"/>
    </source>
</evidence>
<keyword evidence="6 9" id="KW-1133">Transmembrane helix</keyword>
<keyword evidence="3 8" id="KW-1003">Cell membrane</keyword>
<dbReference type="InterPro" id="IPR004796">
    <property type="entry name" value="PTS_IIC_cello"/>
</dbReference>
<dbReference type="GO" id="GO:0005886">
    <property type="term" value="C:plasma membrane"/>
    <property type="evidence" value="ECO:0007669"/>
    <property type="project" value="UniProtKB-SubCell"/>
</dbReference>
<evidence type="ECO:0000256" key="8">
    <source>
        <dbReference type="PIRNR" id="PIRNR006351"/>
    </source>
</evidence>
<keyword evidence="4 8" id="KW-0762">Sugar transport</keyword>
<keyword evidence="5 9" id="KW-0812">Transmembrane</keyword>
<evidence type="ECO:0000256" key="9">
    <source>
        <dbReference type="SAM" id="Phobius"/>
    </source>
</evidence>
<feature type="transmembrane region" description="Helical" evidence="9">
    <location>
        <begin position="199"/>
        <end position="217"/>
    </location>
</feature>
<dbReference type="InterPro" id="IPR003352">
    <property type="entry name" value="PTS_EIIC"/>
</dbReference>
<evidence type="ECO:0000256" key="7">
    <source>
        <dbReference type="ARBA" id="ARBA00023136"/>
    </source>
</evidence>
<feature type="transmembrane region" description="Helical" evidence="9">
    <location>
        <begin position="318"/>
        <end position="338"/>
    </location>
</feature>
<evidence type="ECO:0000259" key="10">
    <source>
        <dbReference type="PROSITE" id="PS51105"/>
    </source>
</evidence>
<reference evidence="12" key="1">
    <citation type="submission" date="2017-04" db="EMBL/GenBank/DDBJ databases">
        <title>Function of individual gut microbiota members based on whole genome sequencing of pure cultures obtained from chicken caecum.</title>
        <authorList>
            <person name="Medvecky M."/>
            <person name="Cejkova D."/>
            <person name="Polansky O."/>
            <person name="Karasova D."/>
            <person name="Kubasova T."/>
            <person name="Cizek A."/>
            <person name="Rychlik I."/>
        </authorList>
    </citation>
    <scope>NUCLEOTIDE SEQUENCE [LARGE SCALE GENOMIC DNA]</scope>
    <source>
        <strain evidence="12">An70</strain>
    </source>
</reference>
<accession>A0A1Y3U083</accession>
<feature type="transmembrane region" description="Helical" evidence="9">
    <location>
        <begin position="107"/>
        <end position="126"/>
    </location>
</feature>
<evidence type="ECO:0000313" key="11">
    <source>
        <dbReference type="EMBL" id="OUN42163.1"/>
    </source>
</evidence>
<feature type="transmembrane region" description="Helical" evidence="9">
    <location>
        <begin position="171"/>
        <end position="193"/>
    </location>
</feature>
<name>A0A1Y3U083_9ACTN</name>
<evidence type="ECO:0000256" key="4">
    <source>
        <dbReference type="ARBA" id="ARBA00022597"/>
    </source>
</evidence>
<dbReference type="NCBIfam" id="TIGR00410">
    <property type="entry name" value="lacE"/>
    <property type="match status" value="1"/>
</dbReference>
<organism evidence="11 12">
    <name type="scientific">Enorma massiliensis</name>
    <dbReference type="NCBI Taxonomy" id="1472761"/>
    <lineage>
        <taxon>Bacteria</taxon>
        <taxon>Bacillati</taxon>
        <taxon>Actinomycetota</taxon>
        <taxon>Coriobacteriia</taxon>
        <taxon>Coriobacteriales</taxon>
        <taxon>Coriobacteriaceae</taxon>
        <taxon>Enorma</taxon>
    </lineage>
</organism>
<keyword evidence="12" id="KW-1185">Reference proteome</keyword>
<feature type="domain" description="PTS EIIC type-3" evidence="10">
    <location>
        <begin position="8"/>
        <end position="412"/>
    </location>
</feature>
<evidence type="ECO:0000256" key="1">
    <source>
        <dbReference type="ARBA" id="ARBA00004651"/>
    </source>
</evidence>
<proteinExistence type="predicted"/>
<dbReference type="InterPro" id="IPR051088">
    <property type="entry name" value="PTS_Sugar-EIIC/EIIB"/>
</dbReference>
<evidence type="ECO:0000256" key="6">
    <source>
        <dbReference type="ARBA" id="ARBA00022989"/>
    </source>
</evidence>
<dbReference type="Proteomes" id="UP000196560">
    <property type="component" value="Unassembled WGS sequence"/>
</dbReference>
<dbReference type="PANTHER" id="PTHR33989:SF4">
    <property type="entry name" value="PTS SYSTEM N,N'-DIACETYLCHITOBIOSE-SPECIFIC EIIC COMPONENT"/>
    <property type="match status" value="1"/>
</dbReference>